<dbReference type="EMBL" id="BTGC01000003">
    <property type="protein sequence ID" value="GMM50434.1"/>
    <property type="molecule type" value="Genomic_DNA"/>
</dbReference>
<gene>
    <name evidence="2" type="ORF">DASB73_013920</name>
</gene>
<evidence type="ECO:0000313" key="2">
    <source>
        <dbReference type="EMBL" id="GMM50434.1"/>
    </source>
</evidence>
<keyword evidence="3" id="KW-1185">Reference proteome</keyword>
<dbReference type="Gene3D" id="1.10.472.10">
    <property type="entry name" value="Cyclin-like"/>
    <property type="match status" value="1"/>
</dbReference>
<dbReference type="AlphaFoldDB" id="A0AAV5RIR6"/>
<accession>A0AAV5RIR6</accession>
<reference evidence="2 3" key="1">
    <citation type="journal article" date="2023" name="Elife">
        <title>Identification of key yeast species and microbe-microbe interactions impacting larval growth of Drosophila in the wild.</title>
        <authorList>
            <person name="Mure A."/>
            <person name="Sugiura Y."/>
            <person name="Maeda R."/>
            <person name="Honda K."/>
            <person name="Sakurai N."/>
            <person name="Takahashi Y."/>
            <person name="Watada M."/>
            <person name="Katoh T."/>
            <person name="Gotoh A."/>
            <person name="Gotoh Y."/>
            <person name="Taniguchi I."/>
            <person name="Nakamura K."/>
            <person name="Hayashi T."/>
            <person name="Katayama T."/>
            <person name="Uemura T."/>
            <person name="Hattori Y."/>
        </authorList>
    </citation>
    <scope>NUCLEOTIDE SEQUENCE [LARGE SCALE GENOMIC DNA]</scope>
    <source>
        <strain evidence="2 3">SB-73</strain>
    </source>
</reference>
<evidence type="ECO:0000313" key="3">
    <source>
        <dbReference type="Proteomes" id="UP001362899"/>
    </source>
</evidence>
<evidence type="ECO:0008006" key="4">
    <source>
        <dbReference type="Google" id="ProtNLM"/>
    </source>
</evidence>
<sequence>MDSEEANDSILKVLVTSSHPFLRQEQVSEARISFEALRSCSQIIWTLCEKLGLQLTCYTLAMKYLQTTLVLCPDLRARLKDATLGRESIQDAQISSRTSETSETSKTQTTQTTQNNQDTQSTTTKSNSDTTNDAVQLPNKLSEERNISHKASKDAKSSVYTLLAAGCLAASSLTEGIPKKIGKILTVIDQFCLLEPVTSEQIAEVQREALESASFDFQYEHVPVWVLKFAHYLRIKNEDLVYNAWLISADAYETSAVLCYSTPAIALASLRLALLHAYCEANMPPQAPYTWYTTRNLPLLANVSAGRMHLNRCEESRCMVTLANFYIMCHAKKVQTRGSVHTQGLNLSVLIRKELRKQRLPQLKTQKVAAQNRSRVSKEGFARYQFTKQP</sequence>
<feature type="region of interest" description="Disordered" evidence="1">
    <location>
        <begin position="90"/>
        <end position="149"/>
    </location>
</feature>
<protein>
    <recommendedName>
        <fullName evidence="4">Cyclin C-terminal domain-containing protein</fullName>
    </recommendedName>
</protein>
<organism evidence="2 3">
    <name type="scientific">Starmerella bacillaris</name>
    <name type="common">Yeast</name>
    <name type="synonym">Candida zemplinina</name>
    <dbReference type="NCBI Taxonomy" id="1247836"/>
    <lineage>
        <taxon>Eukaryota</taxon>
        <taxon>Fungi</taxon>
        <taxon>Dikarya</taxon>
        <taxon>Ascomycota</taxon>
        <taxon>Saccharomycotina</taxon>
        <taxon>Dipodascomycetes</taxon>
        <taxon>Dipodascales</taxon>
        <taxon>Trichomonascaceae</taxon>
        <taxon>Starmerella</taxon>
    </lineage>
</organism>
<feature type="compositionally biased region" description="Low complexity" evidence="1">
    <location>
        <begin position="98"/>
        <end position="132"/>
    </location>
</feature>
<dbReference type="SUPFAM" id="SSF47954">
    <property type="entry name" value="Cyclin-like"/>
    <property type="match status" value="1"/>
</dbReference>
<dbReference type="Proteomes" id="UP001362899">
    <property type="component" value="Unassembled WGS sequence"/>
</dbReference>
<name>A0AAV5RIR6_STABA</name>
<proteinExistence type="predicted"/>
<comment type="caution">
    <text evidence="2">The sequence shown here is derived from an EMBL/GenBank/DDBJ whole genome shotgun (WGS) entry which is preliminary data.</text>
</comment>
<dbReference type="InterPro" id="IPR036915">
    <property type="entry name" value="Cyclin-like_sf"/>
</dbReference>
<evidence type="ECO:0000256" key="1">
    <source>
        <dbReference type="SAM" id="MobiDB-lite"/>
    </source>
</evidence>